<dbReference type="SUPFAM" id="SSF56281">
    <property type="entry name" value="Metallo-hydrolase/oxidoreductase"/>
    <property type="match status" value="1"/>
</dbReference>
<dbReference type="InterPro" id="IPR036866">
    <property type="entry name" value="RibonucZ/Hydroxyglut_hydro"/>
</dbReference>
<comment type="caution">
    <text evidence="1">The sequence shown here is derived from an EMBL/GenBank/DDBJ whole genome shotgun (WGS) entry which is preliminary data.</text>
</comment>
<protein>
    <submittedName>
        <fullName evidence="1">Uncharacterized protein</fullName>
    </submittedName>
</protein>
<organism evidence="1 2">
    <name type="scientific">Thiohalorhabdus methylotrophus</name>
    <dbReference type="NCBI Taxonomy" id="3242694"/>
    <lineage>
        <taxon>Bacteria</taxon>
        <taxon>Pseudomonadati</taxon>
        <taxon>Pseudomonadota</taxon>
        <taxon>Gammaproteobacteria</taxon>
        <taxon>Thiohalorhabdales</taxon>
        <taxon>Thiohalorhabdaceae</taxon>
        <taxon>Thiohalorhabdus</taxon>
    </lineage>
</organism>
<sequence length="204" mass="22165">MELLAEARDRAVWHVTGGVEAPAVYLIRDREAGGILVNTPVFDSELAERVQADGAVRFLFLPSRHGALELDRWRAALGAEALAGQDEVPDIAGTVDRPLDGSIRLSRTLVFYSMSGRTRGSTALFCKRGPGFLFLGPILEPGESGWPTLVPRGDDWSWENRVMGALGLQDLKYEYVFTDRYTPGVRFGPGAAAGVQEALAGVFD</sequence>
<evidence type="ECO:0000313" key="2">
    <source>
        <dbReference type="Proteomes" id="UP001575181"/>
    </source>
</evidence>
<keyword evidence="2" id="KW-1185">Reference proteome</keyword>
<gene>
    <name evidence="1" type="ORF">ACERLL_01110</name>
</gene>
<dbReference type="Gene3D" id="3.60.15.10">
    <property type="entry name" value="Ribonuclease Z/Hydroxyacylglutathione hydrolase-like"/>
    <property type="match status" value="1"/>
</dbReference>
<dbReference type="EMBL" id="JBGUAW010000001">
    <property type="protein sequence ID" value="MFA9459422.1"/>
    <property type="molecule type" value="Genomic_DNA"/>
</dbReference>
<dbReference type="RefSeq" id="WP_373654207.1">
    <property type="nucleotide sequence ID" value="NZ_JBGUAW010000001.1"/>
</dbReference>
<reference evidence="1 2" key="1">
    <citation type="submission" date="2024-08" db="EMBL/GenBank/DDBJ databases">
        <title>Whole-genome sequencing of halo(alkali)philic microorganisms from hypersaline lakes.</title>
        <authorList>
            <person name="Sorokin D.Y."/>
            <person name="Merkel A.Y."/>
            <person name="Messina E."/>
            <person name="Yakimov M."/>
        </authorList>
    </citation>
    <scope>NUCLEOTIDE SEQUENCE [LARGE SCALE GENOMIC DNA]</scope>
    <source>
        <strain evidence="1 2">Cl-TMA</strain>
    </source>
</reference>
<dbReference type="Proteomes" id="UP001575181">
    <property type="component" value="Unassembled WGS sequence"/>
</dbReference>
<accession>A0ABV4TQ32</accession>
<name>A0ABV4TQ32_9GAMM</name>
<proteinExistence type="predicted"/>
<evidence type="ECO:0000313" key="1">
    <source>
        <dbReference type="EMBL" id="MFA9459422.1"/>
    </source>
</evidence>